<dbReference type="EMBL" id="MCFI01000022">
    <property type="protein sequence ID" value="ORY76624.1"/>
    <property type="molecule type" value="Genomic_DNA"/>
</dbReference>
<evidence type="ECO:0000256" key="1">
    <source>
        <dbReference type="SAM" id="SignalP"/>
    </source>
</evidence>
<keyword evidence="1" id="KW-0732">Signal</keyword>
<feature type="chain" id="PRO_5012124154" evidence="1">
    <location>
        <begin position="19"/>
        <end position="170"/>
    </location>
</feature>
<dbReference type="Proteomes" id="UP000193685">
    <property type="component" value="Unassembled WGS sequence"/>
</dbReference>
<gene>
    <name evidence="2" type="ORF">BCR37DRAFT_389341</name>
</gene>
<dbReference type="RefSeq" id="XP_040722704.1">
    <property type="nucleotide sequence ID" value="XM_040870721.1"/>
</dbReference>
<name>A0A1Y2EZD3_PROLT</name>
<evidence type="ECO:0000313" key="2">
    <source>
        <dbReference type="EMBL" id="ORY76624.1"/>
    </source>
</evidence>
<proteinExistence type="predicted"/>
<accession>A0A1Y2EZD3</accession>
<reference evidence="2 3" key="1">
    <citation type="submission" date="2016-07" db="EMBL/GenBank/DDBJ databases">
        <title>Pervasive Adenine N6-methylation of Active Genes in Fungi.</title>
        <authorList>
            <consortium name="DOE Joint Genome Institute"/>
            <person name="Mondo S.J."/>
            <person name="Dannebaum R.O."/>
            <person name="Kuo R.C."/>
            <person name="Labutti K."/>
            <person name="Haridas S."/>
            <person name="Kuo A."/>
            <person name="Salamov A."/>
            <person name="Ahrendt S.R."/>
            <person name="Lipzen A."/>
            <person name="Sullivan W."/>
            <person name="Andreopoulos W.B."/>
            <person name="Clum A."/>
            <person name="Lindquist E."/>
            <person name="Daum C."/>
            <person name="Ramamoorthy G.K."/>
            <person name="Gryganskyi A."/>
            <person name="Culley D."/>
            <person name="Magnuson J.K."/>
            <person name="James T.Y."/>
            <person name="O'Malley M.A."/>
            <person name="Stajich J.E."/>
            <person name="Spatafora J.W."/>
            <person name="Visel A."/>
            <person name="Grigoriev I.V."/>
        </authorList>
    </citation>
    <scope>NUCLEOTIDE SEQUENCE [LARGE SCALE GENOMIC DNA]</scope>
    <source>
        <strain evidence="2 3">12-1054</strain>
    </source>
</reference>
<organism evidence="2 3">
    <name type="scientific">Protomyces lactucae-debilis</name>
    <dbReference type="NCBI Taxonomy" id="2754530"/>
    <lineage>
        <taxon>Eukaryota</taxon>
        <taxon>Fungi</taxon>
        <taxon>Dikarya</taxon>
        <taxon>Ascomycota</taxon>
        <taxon>Taphrinomycotina</taxon>
        <taxon>Taphrinomycetes</taxon>
        <taxon>Taphrinales</taxon>
        <taxon>Protomycetaceae</taxon>
        <taxon>Protomyces</taxon>
    </lineage>
</organism>
<protein>
    <submittedName>
        <fullName evidence="2">Uncharacterized protein</fullName>
    </submittedName>
</protein>
<comment type="caution">
    <text evidence="2">The sequence shown here is derived from an EMBL/GenBank/DDBJ whole genome shotgun (WGS) entry which is preliminary data.</text>
</comment>
<feature type="signal peptide" evidence="1">
    <location>
        <begin position="1"/>
        <end position="18"/>
    </location>
</feature>
<dbReference type="GeneID" id="63787320"/>
<evidence type="ECO:0000313" key="3">
    <source>
        <dbReference type="Proteomes" id="UP000193685"/>
    </source>
</evidence>
<keyword evidence="3" id="KW-1185">Reference proteome</keyword>
<dbReference type="AlphaFoldDB" id="A0A1Y2EZD3"/>
<sequence>MLSQSLLTALAFSTVIVAQPMGSDTRPQTLIQFPLKRQEIQCNGGPGSIYVKAKDMAASFKDGTEAHPAEDENIPQSCQTYGKGVFVVSNSTVPCQSSQQHDFLRSDPTRPKHIYCQVSLWGWKNTDGPKTLVGDIKKDGAICAITATDAPHASLQDTSFTPCENAPVQN</sequence>